<reference evidence="2" key="2">
    <citation type="journal article" date="2021" name="PeerJ">
        <title>Extensive microbial diversity within the chicken gut microbiome revealed by metagenomics and culture.</title>
        <authorList>
            <person name="Gilroy R."/>
            <person name="Ravi A."/>
            <person name="Getino M."/>
            <person name="Pursley I."/>
            <person name="Horton D.L."/>
            <person name="Alikhan N.F."/>
            <person name="Baker D."/>
            <person name="Gharbi K."/>
            <person name="Hall N."/>
            <person name="Watson M."/>
            <person name="Adriaenssens E.M."/>
            <person name="Foster-Nyarko E."/>
            <person name="Jarju S."/>
            <person name="Secka A."/>
            <person name="Antonio M."/>
            <person name="Oren A."/>
            <person name="Chaudhuri R.R."/>
            <person name="La Ragione R."/>
            <person name="Hildebrand F."/>
            <person name="Pallen M.J."/>
        </authorList>
    </citation>
    <scope>NUCLEOTIDE SEQUENCE</scope>
    <source>
        <strain evidence="2">11167</strain>
    </source>
</reference>
<sequence>KTRYREQRSDNRRRPKGWLTPTMETKVRTHENVIDKVCSILPVSRIVIESASFDIQKIMNPGIEGEAYQQGEQLGYENVKAYVKARDGFRCRSCGTRDHLEVHHIRQRKDGGSNSPDNLITLCHGCHMAWHEGKKDRVTLSSDPGFKAATEMSTMRWILLDRVRKAHPNIPVEQTYGYVTNHVRNSLGLEKRHFIDARVISGNATARSGGVLWHVVARRSHNRKIHKDTILKNGVRKANQAARKVAGYGLGDKVRYAGQLCYIHGRRSSGYFDIRRMDGTRVHAGIHYRHLTLVERANTNLIYKEVVEVPPSGQA</sequence>
<feature type="domain" description="HNH nuclease" evidence="1">
    <location>
        <begin position="78"/>
        <end position="128"/>
    </location>
</feature>
<proteinExistence type="predicted"/>
<name>A0A9D9E9S7_9SPIR</name>
<dbReference type="CDD" id="cd00085">
    <property type="entry name" value="HNHc"/>
    <property type="match status" value="1"/>
</dbReference>
<dbReference type="Pfam" id="PF14239">
    <property type="entry name" value="RRXRR"/>
    <property type="match status" value="1"/>
</dbReference>
<evidence type="ECO:0000259" key="1">
    <source>
        <dbReference type="SMART" id="SM00507"/>
    </source>
</evidence>
<dbReference type="Proteomes" id="UP000823633">
    <property type="component" value="Unassembled WGS sequence"/>
</dbReference>
<protein>
    <submittedName>
        <fullName evidence="2">RRXRR domain-containing protein</fullName>
    </submittedName>
</protein>
<dbReference type="GO" id="GO:0008270">
    <property type="term" value="F:zinc ion binding"/>
    <property type="evidence" value="ECO:0007669"/>
    <property type="project" value="InterPro"/>
</dbReference>
<dbReference type="InterPro" id="IPR002711">
    <property type="entry name" value="HNH"/>
</dbReference>
<dbReference type="SMART" id="SM00507">
    <property type="entry name" value="HNHc"/>
    <property type="match status" value="1"/>
</dbReference>
<accession>A0A9D9E9S7</accession>
<comment type="caution">
    <text evidence="2">The sequence shown here is derived from an EMBL/GenBank/DDBJ whole genome shotgun (WGS) entry which is preliminary data.</text>
</comment>
<dbReference type="InterPro" id="IPR047693">
    <property type="entry name" value="RNA-guided_IscB-like"/>
</dbReference>
<dbReference type="NCBIfam" id="NF040563">
    <property type="entry name" value="guided_IscB"/>
    <property type="match status" value="1"/>
</dbReference>
<dbReference type="EMBL" id="JADIMU010000024">
    <property type="protein sequence ID" value="MBO8442870.1"/>
    <property type="molecule type" value="Genomic_DNA"/>
</dbReference>
<gene>
    <name evidence="2" type="ORF">IAC42_03840</name>
</gene>
<organism evidence="2 3">
    <name type="scientific">Candidatus Aphodenecus pullistercoris</name>
    <dbReference type="NCBI Taxonomy" id="2840669"/>
    <lineage>
        <taxon>Bacteria</taxon>
        <taxon>Pseudomonadati</taxon>
        <taxon>Spirochaetota</taxon>
        <taxon>Spirochaetia</taxon>
        <taxon>Spirochaetales</taxon>
        <taxon>Candidatus Aphodenecus</taxon>
    </lineage>
</organism>
<dbReference type="GO" id="GO:0003676">
    <property type="term" value="F:nucleic acid binding"/>
    <property type="evidence" value="ECO:0007669"/>
    <property type="project" value="InterPro"/>
</dbReference>
<dbReference type="Gene3D" id="1.10.30.50">
    <property type="match status" value="1"/>
</dbReference>
<dbReference type="AlphaFoldDB" id="A0A9D9E9S7"/>
<evidence type="ECO:0000313" key="3">
    <source>
        <dbReference type="Proteomes" id="UP000823633"/>
    </source>
</evidence>
<evidence type="ECO:0000313" key="2">
    <source>
        <dbReference type="EMBL" id="MBO8442870.1"/>
    </source>
</evidence>
<dbReference type="InterPro" id="IPR025938">
    <property type="entry name" value="RRXRR_dom"/>
</dbReference>
<dbReference type="GO" id="GO:0004519">
    <property type="term" value="F:endonuclease activity"/>
    <property type="evidence" value="ECO:0007669"/>
    <property type="project" value="InterPro"/>
</dbReference>
<reference evidence="2" key="1">
    <citation type="submission" date="2020-10" db="EMBL/GenBank/DDBJ databases">
        <authorList>
            <person name="Gilroy R."/>
        </authorList>
    </citation>
    <scope>NUCLEOTIDE SEQUENCE</scope>
    <source>
        <strain evidence="2">11167</strain>
    </source>
</reference>
<dbReference type="InterPro" id="IPR003615">
    <property type="entry name" value="HNH_nuc"/>
</dbReference>
<feature type="non-terminal residue" evidence="2">
    <location>
        <position position="1"/>
    </location>
</feature>
<dbReference type="Pfam" id="PF01844">
    <property type="entry name" value="HNH"/>
    <property type="match status" value="1"/>
</dbReference>